<dbReference type="EMBL" id="JAQNDM010000002">
    <property type="protein sequence ID" value="MDC0711905.1"/>
    <property type="molecule type" value="Genomic_DNA"/>
</dbReference>
<evidence type="ECO:0000313" key="2">
    <source>
        <dbReference type="Proteomes" id="UP001221838"/>
    </source>
</evidence>
<accession>A0ABT5DFG8</accession>
<evidence type="ECO:0000313" key="1">
    <source>
        <dbReference type="EMBL" id="MDC0711905.1"/>
    </source>
</evidence>
<gene>
    <name evidence="1" type="ORF">POL68_25785</name>
</gene>
<dbReference type="RefSeq" id="WP_272141917.1">
    <property type="nucleotide sequence ID" value="NZ_JAQNDM010000002.1"/>
</dbReference>
<protein>
    <submittedName>
        <fullName evidence="1">Uncharacterized protein</fullName>
    </submittedName>
</protein>
<name>A0ABT5DFG8_9BACT</name>
<keyword evidence="2" id="KW-1185">Reference proteome</keyword>
<dbReference type="Proteomes" id="UP001221838">
    <property type="component" value="Unassembled WGS sequence"/>
</dbReference>
<sequence length="220" mass="24176">MTFIIHVQALSPEGDSLYDFTLDAVDLLVEPGTPAESVQDVRARLAFLPGLTGKGQVGRRGNSLRLDLPANMDARLRKEMEDLLRALQSVGSPFPQEPIGPGARWENPVYGATPGGASGSAVFELVSLDGERATTHCTIQQTSRDQPIPVEYQTRPDASERMLVRAQTQGETVFRLDRLWPSRCRLETSVQADLSAAKEDPPRKLRLVTELKVLLEEQGS</sequence>
<comment type="caution">
    <text evidence="1">The sequence shown here is derived from an EMBL/GenBank/DDBJ whole genome shotgun (WGS) entry which is preliminary data.</text>
</comment>
<organism evidence="1 2">
    <name type="scientific">Stigmatella ashevillensis</name>
    <dbReference type="NCBI Taxonomy" id="2995309"/>
    <lineage>
        <taxon>Bacteria</taxon>
        <taxon>Pseudomonadati</taxon>
        <taxon>Myxococcota</taxon>
        <taxon>Myxococcia</taxon>
        <taxon>Myxococcales</taxon>
        <taxon>Cystobacterineae</taxon>
        <taxon>Archangiaceae</taxon>
        <taxon>Stigmatella</taxon>
    </lineage>
</organism>
<proteinExistence type="predicted"/>
<reference evidence="1 2" key="1">
    <citation type="submission" date="2022-11" db="EMBL/GenBank/DDBJ databases">
        <title>Minimal conservation of predation-associated metabolite biosynthetic gene clusters underscores biosynthetic potential of Myxococcota including descriptions for ten novel species: Archangium lansinium sp. nov., Myxococcus landrumus sp. nov., Nannocystis bai.</title>
        <authorList>
            <person name="Ahearne A."/>
            <person name="Stevens C."/>
            <person name="Dowd S."/>
        </authorList>
    </citation>
    <scope>NUCLEOTIDE SEQUENCE [LARGE SCALE GENOMIC DNA]</scope>
    <source>
        <strain evidence="1 2">NCWAL01</strain>
    </source>
</reference>